<dbReference type="SUPFAM" id="SSF53474">
    <property type="entry name" value="alpha/beta-Hydrolases"/>
    <property type="match status" value="1"/>
</dbReference>
<feature type="signal peptide" evidence="1">
    <location>
        <begin position="1"/>
        <end position="43"/>
    </location>
</feature>
<dbReference type="InterPro" id="IPR029058">
    <property type="entry name" value="AB_hydrolase_fold"/>
</dbReference>
<feature type="chain" id="PRO_5002752525" evidence="1">
    <location>
        <begin position="44"/>
        <end position="815"/>
    </location>
</feature>
<dbReference type="GO" id="GO:0004177">
    <property type="term" value="F:aminopeptidase activity"/>
    <property type="evidence" value="ECO:0007669"/>
    <property type="project" value="UniProtKB-KW"/>
</dbReference>
<dbReference type="Proteomes" id="UP000001188">
    <property type="component" value="Chromosome"/>
</dbReference>
<dbReference type="Gene3D" id="2.140.10.30">
    <property type="entry name" value="Dipeptidylpeptidase IV, N-terminal domain"/>
    <property type="match status" value="2"/>
</dbReference>
<proteinExistence type="predicted"/>
<feature type="domain" description="Dipeptidylpeptidase IV N-terminal" evidence="3">
    <location>
        <begin position="365"/>
        <end position="527"/>
    </location>
</feature>
<keyword evidence="4" id="KW-0378">Hydrolase</keyword>
<dbReference type="Gene3D" id="3.40.50.1820">
    <property type="entry name" value="alpha/beta hydrolase"/>
    <property type="match status" value="1"/>
</dbReference>
<sequence>MTCGPAPCGNELLGLPALLAFRSRPMPRLLPLSLLLLAATAQAQSTAPLTIEQVMADPDWIGPSVEQAWWQWDGKQVQYQLKREGSPVRDTYRQPAAGGTAAERVADTARAGLDAANPSYDAGRQRMLFARNGDIFLRDLRSGALTQLTRSNEVESRPQFASDGGAIWRAGNNWYHWRADGGTAQVAVVKAERDPNAAPKADVLREQQLATLATLRRDREQREALRTQDDAWRRADSTRAPAPVYLGDEVEIVDSALSPDGRHLLVVTQAKGADEGQEGKMPKYITESGYEEFQEVRTRVGRNAPVAHALWLVDVTAGSARALSFDPLPGIATDPLAALRKAAKKDPLKGNRAVRVESDGDGSGPAVHWSDDGRNVAVEIRAVDNKDRWIASVDLDDAKLQPRHRLSDSAWINWGFNEFGWLPDNRTLWLLSEESGYSQLYTVDGNGKPCQRTRGTFEVSAPVPSADGSGMFFLCNRKWPGDYEVCKLDLRTDQLSEVTALDGVEDFSLSPNGQQVLVRYSGSYLPPQLAVVPAAGGQATVLTDTRTAAFKAQPWIAPQYVQVPSTHGAGTVWGKYYGPQHPEPGKQYPIVMFVHGAGYLQNVSARYTPYFREQMFHNLLVQQGYIVLDLDYRASEGYGRDWRTAIYRNMGHPELEDYLDGLHWLVDTKQGDRTRAGIYGGSYGGFMTYMALFRSPGTFKAGAALRPVGDWMQYNHEYTSNILNTPDLDPQAYKASSPINYADGLRDHLLIAHGMIDDNVFFKDSVDMTQKLVELHKDNWQVAPYPLERHGFTRADSWLDEYKRILKLFNEQVKP</sequence>
<dbReference type="InterPro" id="IPR002469">
    <property type="entry name" value="Peptidase_S9B_N"/>
</dbReference>
<evidence type="ECO:0000313" key="5">
    <source>
        <dbReference type="Proteomes" id="UP000001188"/>
    </source>
</evidence>
<organism evidence="4 5">
    <name type="scientific">Xanthomonas campestris pv. campestris (strain B100)</name>
    <dbReference type="NCBI Taxonomy" id="509169"/>
    <lineage>
        <taxon>Bacteria</taxon>
        <taxon>Pseudomonadati</taxon>
        <taxon>Pseudomonadota</taxon>
        <taxon>Gammaproteobacteria</taxon>
        <taxon>Lysobacterales</taxon>
        <taxon>Lysobacteraceae</taxon>
        <taxon>Xanthomonas</taxon>
    </lineage>
</organism>
<dbReference type="PANTHER" id="PTHR11731">
    <property type="entry name" value="PROTEASE FAMILY S9B,C DIPEPTIDYL-PEPTIDASE IV-RELATED"/>
    <property type="match status" value="1"/>
</dbReference>
<evidence type="ECO:0000259" key="3">
    <source>
        <dbReference type="Pfam" id="PF00930"/>
    </source>
</evidence>
<keyword evidence="4" id="KW-0645">Protease</keyword>
<gene>
    <name evidence="4" type="ORF">XCCB100_4209</name>
</gene>
<protein>
    <submittedName>
        <fullName evidence="4">Aminopeptidase, probable</fullName>
        <ecNumber evidence="4">3.4.-.-</ecNumber>
    </submittedName>
</protein>
<dbReference type="SUPFAM" id="SSF82171">
    <property type="entry name" value="DPP6 N-terminal domain-like"/>
    <property type="match status" value="1"/>
</dbReference>
<dbReference type="InterPro" id="IPR050278">
    <property type="entry name" value="Serine_Prot_S9B/DPPIV"/>
</dbReference>
<dbReference type="GO" id="GO:0006508">
    <property type="term" value="P:proteolysis"/>
    <property type="evidence" value="ECO:0007669"/>
    <property type="project" value="InterPro"/>
</dbReference>
<dbReference type="Pfam" id="PF00930">
    <property type="entry name" value="DPPIV_N"/>
    <property type="match status" value="1"/>
</dbReference>
<dbReference type="ESTHER" id="xanca-XCC4016">
    <property type="family name" value="DPP4N_Peptidase_S9"/>
</dbReference>
<feature type="domain" description="Peptidase S9 prolyl oligopeptidase catalytic" evidence="2">
    <location>
        <begin position="619"/>
        <end position="814"/>
    </location>
</feature>
<dbReference type="GO" id="GO:0008236">
    <property type="term" value="F:serine-type peptidase activity"/>
    <property type="evidence" value="ECO:0007669"/>
    <property type="project" value="InterPro"/>
</dbReference>
<name>B0RYP2_XANCB</name>
<dbReference type="KEGG" id="xca:xcc-b100_4209"/>
<dbReference type="AlphaFoldDB" id="B0RYP2"/>
<reference evidence="4 5" key="1">
    <citation type="journal article" date="2008" name="J. Biotechnol.">
        <title>The genome of Xanthomonas campestris pv. campestris B100 and its use for the reconstruction of metabolic pathways involved in xanthan biosynthesis.</title>
        <authorList>
            <person name="Vorholter F.J."/>
            <person name="Schneiker S."/>
            <person name="Goesmann A."/>
            <person name="Krause L."/>
            <person name="Bekel T."/>
            <person name="Kaiser O."/>
            <person name="Linke B."/>
            <person name="Patschkowski T."/>
            <person name="Ruckert C."/>
            <person name="Schmid J."/>
            <person name="Sidhu V.K."/>
            <person name="Sieber V."/>
            <person name="Tauch A."/>
            <person name="Watt S.A."/>
            <person name="Weisshaar B."/>
            <person name="Becker A."/>
            <person name="Niehaus K."/>
            <person name="Puhler A."/>
        </authorList>
    </citation>
    <scope>NUCLEOTIDE SEQUENCE [LARGE SCALE GENOMIC DNA]</scope>
    <source>
        <strain evidence="4 5">B100</strain>
    </source>
</reference>
<evidence type="ECO:0000313" key="4">
    <source>
        <dbReference type="EMBL" id="CAP53578.1"/>
    </source>
</evidence>
<dbReference type="EC" id="3.4.-.-" evidence="4"/>
<dbReference type="InterPro" id="IPR001375">
    <property type="entry name" value="Peptidase_S9_cat"/>
</dbReference>
<keyword evidence="4" id="KW-0031">Aminopeptidase</keyword>
<evidence type="ECO:0000259" key="2">
    <source>
        <dbReference type="Pfam" id="PF00326"/>
    </source>
</evidence>
<keyword evidence="1" id="KW-0732">Signal</keyword>
<dbReference type="EMBL" id="AM920689">
    <property type="protein sequence ID" value="CAP53578.1"/>
    <property type="molecule type" value="Genomic_DNA"/>
</dbReference>
<dbReference type="PANTHER" id="PTHR11731:SF193">
    <property type="entry name" value="DIPEPTIDYL PEPTIDASE 9"/>
    <property type="match status" value="1"/>
</dbReference>
<dbReference type="Pfam" id="PF00326">
    <property type="entry name" value="Peptidase_S9"/>
    <property type="match status" value="1"/>
</dbReference>
<dbReference type="HOGENOM" id="CLU_019735_0_0_6"/>
<evidence type="ECO:0000256" key="1">
    <source>
        <dbReference type="SAM" id="SignalP"/>
    </source>
</evidence>
<dbReference type="GO" id="GO:0008239">
    <property type="term" value="F:dipeptidyl-peptidase activity"/>
    <property type="evidence" value="ECO:0007669"/>
    <property type="project" value="TreeGrafter"/>
</dbReference>
<accession>B0RYP2</accession>